<dbReference type="RefSeq" id="WP_135339538.1">
    <property type="nucleotide sequence ID" value="NZ_JBHLTX010000016.1"/>
</dbReference>
<dbReference type="AlphaFoldDB" id="A0A4Z0H6M6"/>
<dbReference type="PANTHER" id="PTHR10696">
    <property type="entry name" value="GAMMA-BUTYROBETAINE HYDROXYLASE-RELATED"/>
    <property type="match status" value="1"/>
</dbReference>
<reference evidence="6 7" key="1">
    <citation type="submission" date="2019-03" db="EMBL/GenBank/DDBJ databases">
        <authorList>
            <person name="Gonzalez-Pimentel J.L."/>
        </authorList>
    </citation>
    <scope>NUCLEOTIDE SEQUENCE [LARGE SCALE GENOMIC DNA]</scope>
    <source>
        <strain evidence="6 7">JCM 31289</strain>
    </source>
</reference>
<name>A0A4Z0H6M6_9ACTN</name>
<evidence type="ECO:0000256" key="4">
    <source>
        <dbReference type="ARBA" id="ARBA00023194"/>
    </source>
</evidence>
<dbReference type="SUPFAM" id="SSF51197">
    <property type="entry name" value="Clavaminate synthase-like"/>
    <property type="match status" value="1"/>
</dbReference>
<evidence type="ECO:0000256" key="1">
    <source>
        <dbReference type="ARBA" id="ARBA00001954"/>
    </source>
</evidence>
<dbReference type="Pfam" id="PF02668">
    <property type="entry name" value="TauD"/>
    <property type="match status" value="1"/>
</dbReference>
<evidence type="ECO:0000313" key="6">
    <source>
        <dbReference type="EMBL" id="TGB08742.1"/>
    </source>
</evidence>
<comment type="cofactor">
    <cofactor evidence="1">
        <name>Fe(2+)</name>
        <dbReference type="ChEBI" id="CHEBI:29033"/>
    </cofactor>
</comment>
<dbReference type="InterPro" id="IPR050411">
    <property type="entry name" value="AlphaKG_dependent_hydroxylases"/>
</dbReference>
<keyword evidence="4" id="KW-0045">Antibiotic biosynthesis</keyword>
<dbReference type="GO" id="GO:0017000">
    <property type="term" value="P:antibiotic biosynthetic process"/>
    <property type="evidence" value="ECO:0007669"/>
    <property type="project" value="UniProtKB-KW"/>
</dbReference>
<dbReference type="OrthoDB" id="9769888at2"/>
<dbReference type="Gene3D" id="3.60.130.10">
    <property type="entry name" value="Clavaminate synthase-like"/>
    <property type="match status" value="1"/>
</dbReference>
<dbReference type="Proteomes" id="UP000297948">
    <property type="component" value="Unassembled WGS sequence"/>
</dbReference>
<proteinExistence type="predicted"/>
<accession>A0A4Z0H6M6</accession>
<dbReference type="InterPro" id="IPR003819">
    <property type="entry name" value="TauD/TfdA-like"/>
</dbReference>
<comment type="caution">
    <text evidence="6">The sequence shown here is derived from an EMBL/GenBank/DDBJ whole genome shotgun (WGS) entry which is preliminary data.</text>
</comment>
<keyword evidence="3" id="KW-0408">Iron</keyword>
<keyword evidence="7" id="KW-1185">Reference proteome</keyword>
<protein>
    <submittedName>
        <fullName evidence="6">TauD/TfdA family dioxygenase</fullName>
    </submittedName>
</protein>
<evidence type="ECO:0000256" key="2">
    <source>
        <dbReference type="ARBA" id="ARBA00023002"/>
    </source>
</evidence>
<dbReference type="GO" id="GO:0051213">
    <property type="term" value="F:dioxygenase activity"/>
    <property type="evidence" value="ECO:0007669"/>
    <property type="project" value="UniProtKB-KW"/>
</dbReference>
<organism evidence="6 7">
    <name type="scientific">Streptomyces palmae</name>
    <dbReference type="NCBI Taxonomy" id="1701085"/>
    <lineage>
        <taxon>Bacteria</taxon>
        <taxon>Bacillati</taxon>
        <taxon>Actinomycetota</taxon>
        <taxon>Actinomycetes</taxon>
        <taxon>Kitasatosporales</taxon>
        <taxon>Streptomycetaceae</taxon>
        <taxon>Streptomyces</taxon>
    </lineage>
</organism>
<dbReference type="InterPro" id="IPR042098">
    <property type="entry name" value="TauD-like_sf"/>
</dbReference>
<keyword evidence="2" id="KW-0560">Oxidoreductase</keyword>
<evidence type="ECO:0000313" key="7">
    <source>
        <dbReference type="Proteomes" id="UP000297948"/>
    </source>
</evidence>
<gene>
    <name evidence="6" type="ORF">E4099_14940</name>
</gene>
<keyword evidence="6" id="KW-0223">Dioxygenase</keyword>
<dbReference type="EMBL" id="SRID01000118">
    <property type="protein sequence ID" value="TGB08742.1"/>
    <property type="molecule type" value="Genomic_DNA"/>
</dbReference>
<sequence>MATGLGPADSPVIDLGPVATVVVETPLESAEHWLARHRTWLREAVTEHGALLVRGLGLDGRAAVAAGVGALVDAPFVEREGFAHREVYGPGVYSSAEWADYLPMCMHHEVSYARNFPGLMMFGCLAAGESGGEIEVADAAAIAQALPADLVAGFRSAGWQLTRNYYPESGLSWQDAFGTADRAGVEAHCAAGGLTWEWGPEGELKTRQRQSALLTHPRTGRTAWFNQIAFLSRWTLDPAIREYLLDEYGDDGLPFDTAYGDGRPLDAETVSLINATYEAHARTVQWGAGDLLVVDNMSTAHSRRPFTGHREVVVAMGDPADRAECH</sequence>
<evidence type="ECO:0000256" key="3">
    <source>
        <dbReference type="ARBA" id="ARBA00023004"/>
    </source>
</evidence>
<feature type="domain" description="TauD/TfdA-like" evidence="5">
    <location>
        <begin position="25"/>
        <end position="315"/>
    </location>
</feature>
<dbReference type="PANTHER" id="PTHR10696:SF56">
    <property type="entry name" value="TAUD_TFDA-LIKE DOMAIN-CONTAINING PROTEIN"/>
    <property type="match status" value="1"/>
</dbReference>
<evidence type="ECO:0000259" key="5">
    <source>
        <dbReference type="Pfam" id="PF02668"/>
    </source>
</evidence>